<proteinExistence type="predicted"/>
<dbReference type="Proteomes" id="UP001056120">
    <property type="component" value="Linkage Group LG17"/>
</dbReference>
<reference evidence="2" key="1">
    <citation type="journal article" date="2022" name="Mol. Ecol. Resour.">
        <title>The genomes of chicory, endive, great burdock and yacon provide insights into Asteraceae palaeo-polyploidization history and plant inulin production.</title>
        <authorList>
            <person name="Fan W."/>
            <person name="Wang S."/>
            <person name="Wang H."/>
            <person name="Wang A."/>
            <person name="Jiang F."/>
            <person name="Liu H."/>
            <person name="Zhao H."/>
            <person name="Xu D."/>
            <person name="Zhang Y."/>
        </authorList>
    </citation>
    <scope>NUCLEOTIDE SEQUENCE [LARGE SCALE GENOMIC DNA]</scope>
    <source>
        <strain evidence="2">cv. Yunnan</strain>
    </source>
</reference>
<protein>
    <submittedName>
        <fullName evidence="1">Uncharacterized protein</fullName>
    </submittedName>
</protein>
<dbReference type="EMBL" id="CM042034">
    <property type="protein sequence ID" value="KAI3760012.1"/>
    <property type="molecule type" value="Genomic_DNA"/>
</dbReference>
<comment type="caution">
    <text evidence="1">The sequence shown here is derived from an EMBL/GenBank/DDBJ whole genome shotgun (WGS) entry which is preliminary data.</text>
</comment>
<sequence length="511" mass="59102">MMMIIRCRSRISLARTWTMLRTFYTVAEECNVLPEVVSPPHKESANEKRLYRRLSELGATGGTVAQTLNQYMREGNFVKKIELERCVRELRRYGKYHHALEVIEWMDKREINFSNTDLAVRLDLISKVHGVSEAEDFFNSLSPQLQSRNTYGALLNTYCKLKMADKALALFKEIESKNFTTSLAFNNIMTLYIGLDQPEKVPPLIEEMKKRKIHLSTFTYNIWMQSFSLLGDIEGVEQVFEEITRDKKETCNWTTYSNLAGAYVKAGLVEKAESALKMLENEMEHPSREAYHFLITFYSTLNNQEQVHRVSSLLKSSFEITSNMSYRIILQALSKVNDLEGTKKWFEEWESNCAYYDTRVANVVISCYLRHNMVEEAELVFHGSVKRSSGPFVQTLVLFMKHYIRNQQIDLAMKCLETAAAQAEIGNWYPYSDSVDVFLEYFEKERDVAGAEKLFKILQKLNCVDDKVYSHLLQTYIAAGKTEPDMAQRIERDGIVVTPELGNMLKKVCLV</sequence>
<evidence type="ECO:0000313" key="2">
    <source>
        <dbReference type="Proteomes" id="UP001056120"/>
    </source>
</evidence>
<organism evidence="1 2">
    <name type="scientific">Smallanthus sonchifolius</name>
    <dbReference type="NCBI Taxonomy" id="185202"/>
    <lineage>
        <taxon>Eukaryota</taxon>
        <taxon>Viridiplantae</taxon>
        <taxon>Streptophyta</taxon>
        <taxon>Embryophyta</taxon>
        <taxon>Tracheophyta</taxon>
        <taxon>Spermatophyta</taxon>
        <taxon>Magnoliopsida</taxon>
        <taxon>eudicotyledons</taxon>
        <taxon>Gunneridae</taxon>
        <taxon>Pentapetalae</taxon>
        <taxon>asterids</taxon>
        <taxon>campanulids</taxon>
        <taxon>Asterales</taxon>
        <taxon>Asteraceae</taxon>
        <taxon>Asteroideae</taxon>
        <taxon>Heliantheae alliance</taxon>
        <taxon>Millerieae</taxon>
        <taxon>Smallanthus</taxon>
    </lineage>
</organism>
<accession>A0ACB9EMD3</accession>
<keyword evidence="2" id="KW-1185">Reference proteome</keyword>
<name>A0ACB9EMD3_9ASTR</name>
<gene>
    <name evidence="1" type="ORF">L1987_50400</name>
</gene>
<reference evidence="1 2" key="2">
    <citation type="journal article" date="2022" name="Mol. Ecol. Resour.">
        <title>The genomes of chicory, endive, great burdock and yacon provide insights into Asteraceae paleo-polyploidization history and plant inulin production.</title>
        <authorList>
            <person name="Fan W."/>
            <person name="Wang S."/>
            <person name="Wang H."/>
            <person name="Wang A."/>
            <person name="Jiang F."/>
            <person name="Liu H."/>
            <person name="Zhao H."/>
            <person name="Xu D."/>
            <person name="Zhang Y."/>
        </authorList>
    </citation>
    <scope>NUCLEOTIDE SEQUENCE [LARGE SCALE GENOMIC DNA]</scope>
    <source>
        <strain evidence="2">cv. Yunnan</strain>
        <tissue evidence="1">Leaves</tissue>
    </source>
</reference>
<evidence type="ECO:0000313" key="1">
    <source>
        <dbReference type="EMBL" id="KAI3760012.1"/>
    </source>
</evidence>